<evidence type="ECO:0000256" key="7">
    <source>
        <dbReference type="PIRSR" id="PIRSR000398-1"/>
    </source>
</evidence>
<dbReference type="InterPro" id="IPR012263">
    <property type="entry name" value="M_m6A_EcoRV"/>
</dbReference>
<evidence type="ECO:0000256" key="5">
    <source>
        <dbReference type="ARBA" id="ARBA00022691"/>
    </source>
</evidence>
<dbReference type="PANTHER" id="PTHR30481:SF3">
    <property type="entry name" value="DNA ADENINE METHYLASE"/>
    <property type="match status" value="1"/>
</dbReference>
<feature type="binding site" evidence="7">
    <location>
        <position position="209"/>
    </location>
    <ligand>
        <name>S-adenosyl-L-methionine</name>
        <dbReference type="ChEBI" id="CHEBI:59789"/>
    </ligand>
</feature>
<dbReference type="GO" id="GO:0009307">
    <property type="term" value="P:DNA restriction-modification system"/>
    <property type="evidence" value="ECO:0007669"/>
    <property type="project" value="InterPro"/>
</dbReference>
<dbReference type="PANTHER" id="PTHR30481">
    <property type="entry name" value="DNA ADENINE METHYLASE"/>
    <property type="match status" value="1"/>
</dbReference>
<keyword evidence="3 8" id="KW-0489">Methyltransferase</keyword>
<name>A0A395LZ36_9BACT</name>
<dbReference type="PRINTS" id="PR00505">
    <property type="entry name" value="D12N6MTFRASE"/>
</dbReference>
<sequence>MTMPNARPFIKWVGGKTQLLEQFENYYPIELRQGLIRRYVEPFLGGGALFFELSQHYNITHAYLSDLNKDLILTYQVIQQHPTELLDFLEQYQKEYDQTHPSKREALFLEVRRHFNAQRFEINYKKLSENWIPRAAQFIFLNKTCYNGLFRLNSKGEFNVPFGKYQTALIFDAPNILAVSKALQIAEIQHADYSNCFDKVNEHTFVYLDPPYRPISKTASFTTYTGSVFSDKEHLRLAEFFKKLDREKGAKLMLSNSDPKNKNPRDNFFEKIYAGYNIFRVSASRAVNCDGEKRGKISELLITNYPYEPRTLEINF</sequence>
<dbReference type="PIRSF" id="PIRSF000398">
    <property type="entry name" value="M_m6A_EcoRV"/>
    <property type="match status" value="1"/>
</dbReference>
<dbReference type="GO" id="GO:0032259">
    <property type="term" value="P:methylation"/>
    <property type="evidence" value="ECO:0007669"/>
    <property type="project" value="UniProtKB-KW"/>
</dbReference>
<evidence type="ECO:0000313" key="9">
    <source>
        <dbReference type="Proteomes" id="UP000266389"/>
    </source>
</evidence>
<dbReference type="InterPro" id="IPR012327">
    <property type="entry name" value="MeTrfase_D12"/>
</dbReference>
<comment type="catalytic activity">
    <reaction evidence="6">
        <text>a 2'-deoxyadenosine in DNA + S-adenosyl-L-methionine = an N(6)-methyl-2'-deoxyadenosine in DNA + S-adenosyl-L-homocysteine + H(+)</text>
        <dbReference type="Rhea" id="RHEA:15197"/>
        <dbReference type="Rhea" id="RHEA-COMP:12418"/>
        <dbReference type="Rhea" id="RHEA-COMP:12419"/>
        <dbReference type="ChEBI" id="CHEBI:15378"/>
        <dbReference type="ChEBI" id="CHEBI:57856"/>
        <dbReference type="ChEBI" id="CHEBI:59789"/>
        <dbReference type="ChEBI" id="CHEBI:90615"/>
        <dbReference type="ChEBI" id="CHEBI:90616"/>
        <dbReference type="EC" id="2.1.1.72"/>
    </reaction>
</comment>
<dbReference type="Gene3D" id="3.40.50.150">
    <property type="entry name" value="Vaccinia Virus protein VP39"/>
    <property type="match status" value="1"/>
</dbReference>
<evidence type="ECO:0000256" key="6">
    <source>
        <dbReference type="ARBA" id="ARBA00047942"/>
    </source>
</evidence>
<dbReference type="GO" id="GO:1904047">
    <property type="term" value="F:S-adenosyl-L-methionine binding"/>
    <property type="evidence" value="ECO:0007669"/>
    <property type="project" value="TreeGrafter"/>
</dbReference>
<proteinExistence type="inferred from homology"/>
<feature type="binding site" evidence="7">
    <location>
        <position position="16"/>
    </location>
    <ligand>
        <name>S-adenosyl-L-methionine</name>
        <dbReference type="ChEBI" id="CHEBI:59789"/>
    </ligand>
</feature>
<keyword evidence="5" id="KW-0949">S-adenosyl-L-methionine</keyword>
<dbReference type="EC" id="2.1.1.72" evidence="2"/>
<dbReference type="Pfam" id="PF02086">
    <property type="entry name" value="MethyltransfD12"/>
    <property type="match status" value="1"/>
</dbReference>
<evidence type="ECO:0000313" key="8">
    <source>
        <dbReference type="EMBL" id="RFM23789.1"/>
    </source>
</evidence>
<dbReference type="AlphaFoldDB" id="A0A395LZ36"/>
<keyword evidence="4" id="KW-0808">Transferase</keyword>
<evidence type="ECO:0000256" key="4">
    <source>
        <dbReference type="ARBA" id="ARBA00022679"/>
    </source>
</evidence>
<dbReference type="GO" id="GO:0043565">
    <property type="term" value="F:sequence-specific DNA binding"/>
    <property type="evidence" value="ECO:0007669"/>
    <property type="project" value="TreeGrafter"/>
</dbReference>
<evidence type="ECO:0000256" key="2">
    <source>
        <dbReference type="ARBA" id="ARBA00011900"/>
    </source>
</evidence>
<dbReference type="GO" id="GO:0006298">
    <property type="term" value="P:mismatch repair"/>
    <property type="evidence" value="ECO:0007669"/>
    <property type="project" value="TreeGrafter"/>
</dbReference>
<reference evidence="8 9" key="1">
    <citation type="journal article" date="2011" name="ISME J.">
        <title>Community ecology of hot spring cyanobacterial mats: predominant populations and their functional potential.</title>
        <authorList>
            <person name="Klatt C.G."/>
            <person name="Wood J.M."/>
            <person name="Rusch D.B."/>
            <person name="Bateson M.M."/>
            <person name="Hamamura N."/>
            <person name="Heidelberg J.F."/>
            <person name="Grossman A.R."/>
            <person name="Bhaya D."/>
            <person name="Cohan F.M."/>
            <person name="Kuhl M."/>
            <person name="Bryant D.A."/>
            <person name="Ward D.M."/>
        </authorList>
    </citation>
    <scope>NUCLEOTIDE SEQUENCE [LARGE SCALE GENOMIC DNA]</scope>
    <source>
        <strain evidence="8">OS</strain>
    </source>
</reference>
<dbReference type="InterPro" id="IPR023095">
    <property type="entry name" value="Ade_MeTrfase_dom_2"/>
</dbReference>
<accession>A0A395LZ36</accession>
<protein>
    <recommendedName>
        <fullName evidence="2">site-specific DNA-methyltransferase (adenine-specific)</fullName>
        <ecNumber evidence="2">2.1.1.72</ecNumber>
    </recommendedName>
</protein>
<comment type="similarity">
    <text evidence="1">Belongs to the N(4)/N(6)-methyltransferase family.</text>
</comment>
<feature type="binding site" evidence="7">
    <location>
        <position position="66"/>
    </location>
    <ligand>
        <name>S-adenosyl-L-methionine</name>
        <dbReference type="ChEBI" id="CHEBI:59789"/>
    </ligand>
</feature>
<gene>
    <name evidence="8" type="ORF">D0433_09145</name>
</gene>
<dbReference type="Gene3D" id="1.10.1020.10">
    <property type="entry name" value="Adenine-specific Methyltransferase, Domain 2"/>
    <property type="match status" value="1"/>
</dbReference>
<feature type="binding site" evidence="7">
    <location>
        <position position="12"/>
    </location>
    <ligand>
        <name>S-adenosyl-L-methionine</name>
        <dbReference type="ChEBI" id="CHEBI:59789"/>
    </ligand>
</feature>
<dbReference type="InterPro" id="IPR029063">
    <property type="entry name" value="SAM-dependent_MTases_sf"/>
</dbReference>
<dbReference type="GO" id="GO:0009007">
    <property type="term" value="F:site-specific DNA-methyltransferase (adenine-specific) activity"/>
    <property type="evidence" value="ECO:0007669"/>
    <property type="project" value="UniProtKB-EC"/>
</dbReference>
<dbReference type="EMBL" id="PHFL01000058">
    <property type="protein sequence ID" value="RFM23789.1"/>
    <property type="molecule type" value="Genomic_DNA"/>
</dbReference>
<comment type="caution">
    <text evidence="8">The sequence shown here is derived from an EMBL/GenBank/DDBJ whole genome shotgun (WGS) entry which is preliminary data.</text>
</comment>
<dbReference type="Proteomes" id="UP000266389">
    <property type="component" value="Unassembled WGS sequence"/>
</dbReference>
<evidence type="ECO:0000256" key="3">
    <source>
        <dbReference type="ARBA" id="ARBA00022603"/>
    </source>
</evidence>
<organism evidence="8 9">
    <name type="scientific">Candidatus Thermochlorobacter aerophilus</name>
    <dbReference type="NCBI Taxonomy" id="1868324"/>
    <lineage>
        <taxon>Bacteria</taxon>
        <taxon>Pseudomonadati</taxon>
        <taxon>Chlorobiota</taxon>
        <taxon>Chlorobiia</taxon>
        <taxon>Chlorobiales</taxon>
        <taxon>Candidatus Thermochlorobacteriaceae</taxon>
        <taxon>Candidatus Thermochlorobacter</taxon>
    </lineage>
</organism>
<dbReference type="SUPFAM" id="SSF53335">
    <property type="entry name" value="S-adenosyl-L-methionine-dependent methyltransferases"/>
    <property type="match status" value="1"/>
</dbReference>
<dbReference type="NCBIfam" id="TIGR00571">
    <property type="entry name" value="dam"/>
    <property type="match status" value="1"/>
</dbReference>
<evidence type="ECO:0000256" key="1">
    <source>
        <dbReference type="ARBA" id="ARBA00006594"/>
    </source>
</evidence>